<feature type="domain" description="PHTF1/2 N-terminal" evidence="3">
    <location>
        <begin position="33"/>
        <end position="126"/>
    </location>
</feature>
<feature type="region of interest" description="Disordered" evidence="1">
    <location>
        <begin position="202"/>
        <end position="229"/>
    </location>
</feature>
<feature type="transmembrane region" description="Helical" evidence="2">
    <location>
        <begin position="58"/>
        <end position="80"/>
    </location>
</feature>
<keyword evidence="2" id="KW-0812">Transmembrane</keyword>
<dbReference type="WBParaSite" id="maker-unitig_25842-snap-gene-0.1-mRNA-1">
    <property type="protein sequence ID" value="maker-unitig_25842-snap-gene-0.1-mRNA-1"/>
    <property type="gene ID" value="maker-unitig_25842-snap-gene-0.1"/>
</dbReference>
<keyword evidence="2" id="KW-1133">Transmembrane helix</keyword>
<name>A0A1I8FA50_9PLAT</name>
<sequence>QPDTIKSWEQSTEQLILSAGHSRRQSRSSAPPSILLSGLFRTLLLPLSLTWWRCHTSASVAAAIHLLYWLLLGYLVLGILDCHGSYLSSNNHWSPVSLAILSRLAPALLPVLALGLLQSYIAATNTGRRLCCRRCLSAARQHRAAPTDTTASSARPEVRVPMPLLFSLPDPLGQTFSAHSRRRRCSRCRWIRRFRWSSMSRTAAASRTPSGGSASALSASARGGGGGGGCRWNSDPRLAAVEASQQLRQQPCGATLLVPRCHRLVQQCGQGRRPTFAAAIGFDELTGGFDAPTGPKKMKAHYRLAWAAEPKGSQSPYTAFCGRTARGRQTSRRARKVQLNMLDIAGALSGGVSNSPYYAHKYSRCRRFLPALMQLLCRSSLLQTATQCGLWARACRCLPPRLVRTLSRLCAGWCSSLLPSPARAQRSPGRRVTSLALYIFPAVKLPAGTASCCPGRHPRPADGSPLFLRIPCCCSLSVGLRLLRYLAVVFRHRHQ</sequence>
<evidence type="ECO:0000259" key="3">
    <source>
        <dbReference type="Pfam" id="PF12129"/>
    </source>
</evidence>
<evidence type="ECO:0000313" key="5">
    <source>
        <dbReference type="WBParaSite" id="maker-unitig_25842-snap-gene-0.1-mRNA-1"/>
    </source>
</evidence>
<protein>
    <submittedName>
        <fullName evidence="5">Phtf-FEM1B_bdg domain-containing protein</fullName>
    </submittedName>
</protein>
<reference evidence="5" key="1">
    <citation type="submission" date="2016-11" db="UniProtKB">
        <authorList>
            <consortium name="WormBaseParasite"/>
        </authorList>
    </citation>
    <scope>IDENTIFICATION</scope>
</reference>
<proteinExistence type="predicted"/>
<evidence type="ECO:0000313" key="4">
    <source>
        <dbReference type="Proteomes" id="UP000095280"/>
    </source>
</evidence>
<accession>A0A1I8FA50</accession>
<dbReference type="Proteomes" id="UP000095280">
    <property type="component" value="Unplaced"/>
</dbReference>
<feature type="transmembrane region" description="Helical" evidence="2">
    <location>
        <begin position="100"/>
        <end position="123"/>
    </location>
</feature>
<keyword evidence="2" id="KW-0472">Membrane</keyword>
<dbReference type="AlphaFoldDB" id="A0A1I8FA50"/>
<dbReference type="InterPro" id="IPR021980">
    <property type="entry name" value="PHTF1/2_N"/>
</dbReference>
<evidence type="ECO:0000256" key="2">
    <source>
        <dbReference type="SAM" id="Phobius"/>
    </source>
</evidence>
<evidence type="ECO:0000256" key="1">
    <source>
        <dbReference type="SAM" id="MobiDB-lite"/>
    </source>
</evidence>
<dbReference type="Pfam" id="PF12129">
    <property type="entry name" value="PHTF1-2_N"/>
    <property type="match status" value="1"/>
</dbReference>
<keyword evidence="4" id="KW-1185">Reference proteome</keyword>
<organism evidence="4 5">
    <name type="scientific">Macrostomum lignano</name>
    <dbReference type="NCBI Taxonomy" id="282301"/>
    <lineage>
        <taxon>Eukaryota</taxon>
        <taxon>Metazoa</taxon>
        <taxon>Spiralia</taxon>
        <taxon>Lophotrochozoa</taxon>
        <taxon>Platyhelminthes</taxon>
        <taxon>Rhabditophora</taxon>
        <taxon>Macrostomorpha</taxon>
        <taxon>Macrostomida</taxon>
        <taxon>Macrostomidae</taxon>
        <taxon>Macrostomum</taxon>
    </lineage>
</organism>
<feature type="compositionally biased region" description="Low complexity" evidence="1">
    <location>
        <begin position="202"/>
        <end position="221"/>
    </location>
</feature>